<feature type="transmembrane region" description="Helical" evidence="8">
    <location>
        <begin position="195"/>
        <end position="216"/>
    </location>
</feature>
<dbReference type="PANTHER" id="PTHR42829:SF2">
    <property type="entry name" value="NADH-UBIQUINONE OXIDOREDUCTASE CHAIN 5"/>
    <property type="match status" value="1"/>
</dbReference>
<geneLocation type="mitochondrion" evidence="10"/>
<feature type="transmembrane region" description="Helical" evidence="8">
    <location>
        <begin position="96"/>
        <end position="116"/>
    </location>
</feature>
<dbReference type="PRINTS" id="PR01434">
    <property type="entry name" value="NADHDHGNASE5"/>
</dbReference>
<dbReference type="EMBL" id="KP965861">
    <property type="protein sequence ID" value="AKD00037.1"/>
    <property type="molecule type" value="Genomic_DNA"/>
</dbReference>
<sequence>MLTFFSLTIAFSFILAYITTHIKIFKMSQIIFSKIFFSLSITNLSFLISLVIIFLAVWAFSFMYMGSKANPYFNIIFLLFVLSMVIFILVEDFFILFLGWDGLGIVSFLLIIFYSNISSMKSAVITIISNRVGDIMMISTLAMFFFYNFNMQLASFTSSISFAVLVLILALILSKSAQFPFMDWLPKAMAAPTPVSALVHSSTLVTAGIFLSFKILQNMTVPFTFLTIMGLLTLLFSSLGAIVESDFKKLIALSTLSQLSLMTISLSLNLLSLTYSHMIIHAFFKASLFMIIGIFMLTNFSEQMTQFFTLKTMNLQLKSFLLFNILSLMGMFFLSAFYSKDFLLKSIFSNTSIFLFLIFVLGCYCTVIYSMRFFKEFNNKFQTHSTGQVNSSIKTHFMNFSLLAMSVVSGFLLNYNSFLFFNTMISFKLLDIMIFFTIPLSFSTFYKLDFKKFFNTLSLNKIFAYKIALNMTFSVLKNIWNSMENFWVEKLVSSEFPTKNLYLESKKLNFNTLFKQSLVFLAIFMLLNSLLM</sequence>
<name>A0A0F6Q2V2_9BILA</name>
<evidence type="ECO:0000259" key="9">
    <source>
        <dbReference type="Pfam" id="PF00361"/>
    </source>
</evidence>
<keyword evidence="3 8" id="KW-0812">Transmembrane</keyword>
<keyword evidence="10" id="KW-0496">Mitochondrion</keyword>
<dbReference type="EC" id="7.1.1.2" evidence="2"/>
<evidence type="ECO:0000256" key="7">
    <source>
        <dbReference type="ARBA" id="ARBA00049551"/>
    </source>
</evidence>
<evidence type="ECO:0000256" key="6">
    <source>
        <dbReference type="ARBA" id="ARBA00031027"/>
    </source>
</evidence>
<feature type="transmembrane region" description="Helical" evidence="8">
    <location>
        <begin position="351"/>
        <end position="374"/>
    </location>
</feature>
<proteinExistence type="predicted"/>
<dbReference type="GO" id="GO:0016020">
    <property type="term" value="C:membrane"/>
    <property type="evidence" value="ECO:0007669"/>
    <property type="project" value="UniProtKB-SubCell"/>
</dbReference>
<gene>
    <name evidence="10" type="primary">nad5</name>
</gene>
<evidence type="ECO:0000256" key="3">
    <source>
        <dbReference type="ARBA" id="ARBA00022692"/>
    </source>
</evidence>
<dbReference type="GO" id="GO:0042773">
    <property type="term" value="P:ATP synthesis coupled electron transport"/>
    <property type="evidence" value="ECO:0007669"/>
    <property type="project" value="InterPro"/>
</dbReference>
<feature type="transmembrane region" description="Helical" evidence="8">
    <location>
        <begin position="128"/>
        <end position="147"/>
    </location>
</feature>
<evidence type="ECO:0000256" key="2">
    <source>
        <dbReference type="ARBA" id="ARBA00012944"/>
    </source>
</evidence>
<dbReference type="GO" id="GO:0015990">
    <property type="term" value="P:electron transport coupled proton transport"/>
    <property type="evidence" value="ECO:0007669"/>
    <property type="project" value="TreeGrafter"/>
</dbReference>
<feature type="transmembrane region" description="Helical" evidence="8">
    <location>
        <begin position="513"/>
        <end position="531"/>
    </location>
</feature>
<dbReference type="Pfam" id="PF00361">
    <property type="entry name" value="Proton_antipo_M"/>
    <property type="match status" value="1"/>
</dbReference>
<feature type="domain" description="NADH:quinone oxidoreductase/Mrp antiporter transmembrane" evidence="9">
    <location>
        <begin position="92"/>
        <end position="362"/>
    </location>
</feature>
<feature type="transmembrane region" description="Helical" evidence="8">
    <location>
        <begin position="153"/>
        <end position="174"/>
    </location>
</feature>
<feature type="transmembrane region" description="Helical" evidence="8">
    <location>
        <begin position="278"/>
        <end position="300"/>
    </location>
</feature>
<feature type="transmembrane region" description="Helical" evidence="8">
    <location>
        <begin position="250"/>
        <end position="272"/>
    </location>
</feature>
<evidence type="ECO:0000256" key="1">
    <source>
        <dbReference type="ARBA" id="ARBA00004141"/>
    </source>
</evidence>
<feature type="transmembrane region" description="Helical" evidence="8">
    <location>
        <begin position="72"/>
        <end position="90"/>
    </location>
</feature>
<dbReference type="InterPro" id="IPR001750">
    <property type="entry name" value="ND/Mrp_TM"/>
</dbReference>
<dbReference type="GO" id="GO:0008137">
    <property type="term" value="F:NADH dehydrogenase (ubiquinone) activity"/>
    <property type="evidence" value="ECO:0007669"/>
    <property type="project" value="UniProtKB-EC"/>
</dbReference>
<dbReference type="PANTHER" id="PTHR42829">
    <property type="entry name" value="NADH-UBIQUINONE OXIDOREDUCTASE CHAIN 5"/>
    <property type="match status" value="1"/>
</dbReference>
<feature type="transmembrane region" description="Helical" evidence="8">
    <location>
        <begin position="222"/>
        <end position="243"/>
    </location>
</feature>
<feature type="transmembrane region" description="Helical" evidence="8">
    <location>
        <begin position="419"/>
        <end position="442"/>
    </location>
</feature>
<comment type="catalytic activity">
    <reaction evidence="7">
        <text>a ubiquinone + NADH + 5 H(+)(in) = a ubiquinol + NAD(+) + 4 H(+)(out)</text>
        <dbReference type="Rhea" id="RHEA:29091"/>
        <dbReference type="Rhea" id="RHEA-COMP:9565"/>
        <dbReference type="Rhea" id="RHEA-COMP:9566"/>
        <dbReference type="ChEBI" id="CHEBI:15378"/>
        <dbReference type="ChEBI" id="CHEBI:16389"/>
        <dbReference type="ChEBI" id="CHEBI:17976"/>
        <dbReference type="ChEBI" id="CHEBI:57540"/>
        <dbReference type="ChEBI" id="CHEBI:57945"/>
        <dbReference type="EC" id="7.1.1.2"/>
    </reaction>
</comment>
<evidence type="ECO:0000256" key="8">
    <source>
        <dbReference type="SAM" id="Phobius"/>
    </source>
</evidence>
<organism evidence="10">
    <name type="scientific">Gnathostomula paradoxa</name>
    <dbReference type="NCBI Taxonomy" id="66783"/>
    <lineage>
        <taxon>Eukaryota</taxon>
        <taxon>Metazoa</taxon>
        <taxon>Spiralia</taxon>
        <taxon>Gnathifera</taxon>
        <taxon>Gnathostomulida</taxon>
        <taxon>Bursovaginoidea</taxon>
        <taxon>Gnathostomulidae</taxon>
        <taxon>Gnathostomula</taxon>
    </lineage>
</organism>
<reference evidence="10" key="1">
    <citation type="journal article" date="2015" name="Mol. Phylogenet. Evol.">
        <title>Elucidating the phylogenetic position of Gnathostomulida and first mitochondrial genomes of Gnathostomulida, Gastrotricha and Polycladida (Platyhelminthes).</title>
        <authorList>
            <person name="Golombek A."/>
            <person name="Tobergte S."/>
            <person name="Struck T.H."/>
        </authorList>
    </citation>
    <scope>NUCLEOTIDE SEQUENCE</scope>
</reference>
<dbReference type="AlphaFoldDB" id="A0A0F6Q2V2"/>
<evidence type="ECO:0000313" key="10">
    <source>
        <dbReference type="EMBL" id="AKD00037.1"/>
    </source>
</evidence>
<keyword evidence="4 8" id="KW-1133">Transmembrane helix</keyword>
<evidence type="ECO:0000256" key="5">
    <source>
        <dbReference type="ARBA" id="ARBA00023136"/>
    </source>
</evidence>
<keyword evidence="5 8" id="KW-0472">Membrane</keyword>
<evidence type="ECO:0000256" key="4">
    <source>
        <dbReference type="ARBA" id="ARBA00022989"/>
    </source>
</evidence>
<accession>A0A0F6Q2V2</accession>
<dbReference type="GO" id="GO:0003954">
    <property type="term" value="F:NADH dehydrogenase activity"/>
    <property type="evidence" value="ECO:0007669"/>
    <property type="project" value="TreeGrafter"/>
</dbReference>
<comment type="subcellular location">
    <subcellularLocation>
        <location evidence="1">Membrane</location>
        <topology evidence="1">Multi-pass membrane protein</topology>
    </subcellularLocation>
</comment>
<feature type="transmembrane region" description="Helical" evidence="8">
    <location>
        <begin position="395"/>
        <end position="413"/>
    </location>
</feature>
<feature type="transmembrane region" description="Helical" evidence="8">
    <location>
        <begin position="320"/>
        <end position="339"/>
    </location>
</feature>
<protein>
    <recommendedName>
        <fullName evidence="2">NADH:ubiquinone reductase (H(+)-translocating)</fullName>
        <ecNumber evidence="2">7.1.1.2</ecNumber>
    </recommendedName>
    <alternativeName>
        <fullName evidence="6">NADH dehydrogenase subunit 5</fullName>
    </alternativeName>
</protein>
<feature type="transmembrane region" description="Helical" evidence="8">
    <location>
        <begin position="36"/>
        <end position="60"/>
    </location>
</feature>
<dbReference type="InterPro" id="IPR003945">
    <property type="entry name" value="NU5C-like"/>
</dbReference>